<dbReference type="EnsemblPlants" id="KQJ81747">
    <property type="protein sequence ID" value="KQJ81747"/>
    <property type="gene ID" value="BRADI_5g02834v3"/>
</dbReference>
<dbReference type="AlphaFoldDB" id="A0A0Q3H147"/>
<name>A0A0Q3H147_BRADI</name>
<organism evidence="1">
    <name type="scientific">Brachypodium distachyon</name>
    <name type="common">Purple false brome</name>
    <name type="synonym">Trachynia distachya</name>
    <dbReference type="NCBI Taxonomy" id="15368"/>
    <lineage>
        <taxon>Eukaryota</taxon>
        <taxon>Viridiplantae</taxon>
        <taxon>Streptophyta</taxon>
        <taxon>Embryophyta</taxon>
        <taxon>Tracheophyta</taxon>
        <taxon>Spermatophyta</taxon>
        <taxon>Magnoliopsida</taxon>
        <taxon>Liliopsida</taxon>
        <taxon>Poales</taxon>
        <taxon>Poaceae</taxon>
        <taxon>BOP clade</taxon>
        <taxon>Pooideae</taxon>
        <taxon>Stipodae</taxon>
        <taxon>Brachypodieae</taxon>
        <taxon>Brachypodium</taxon>
    </lineage>
</organism>
<accession>A0A0Q3H147</accession>
<keyword evidence="3" id="KW-1185">Reference proteome</keyword>
<reference evidence="1" key="2">
    <citation type="submission" date="2017-06" db="EMBL/GenBank/DDBJ databases">
        <title>WGS assembly of Brachypodium distachyon.</title>
        <authorList>
            <consortium name="The International Brachypodium Initiative"/>
            <person name="Lucas S."/>
            <person name="Harmon-Smith M."/>
            <person name="Lail K."/>
            <person name="Tice H."/>
            <person name="Grimwood J."/>
            <person name="Bruce D."/>
            <person name="Barry K."/>
            <person name="Shu S."/>
            <person name="Lindquist E."/>
            <person name="Wang M."/>
            <person name="Pitluck S."/>
            <person name="Vogel J.P."/>
            <person name="Garvin D.F."/>
            <person name="Mockler T.C."/>
            <person name="Schmutz J."/>
            <person name="Rokhsar D."/>
            <person name="Bevan M.W."/>
        </authorList>
    </citation>
    <scope>NUCLEOTIDE SEQUENCE</scope>
    <source>
        <strain evidence="1">Bd21</strain>
    </source>
</reference>
<gene>
    <name evidence="1" type="ORF">BRADI_5g02834v3</name>
</gene>
<reference evidence="1 2" key="1">
    <citation type="journal article" date="2010" name="Nature">
        <title>Genome sequencing and analysis of the model grass Brachypodium distachyon.</title>
        <authorList>
            <consortium name="International Brachypodium Initiative"/>
        </authorList>
    </citation>
    <scope>NUCLEOTIDE SEQUENCE [LARGE SCALE GENOMIC DNA]</scope>
    <source>
        <strain evidence="1 2">Bd21</strain>
    </source>
</reference>
<reference evidence="2" key="3">
    <citation type="submission" date="2018-08" db="UniProtKB">
        <authorList>
            <consortium name="EnsemblPlants"/>
        </authorList>
    </citation>
    <scope>IDENTIFICATION</scope>
    <source>
        <strain evidence="2">cv. Bd21</strain>
    </source>
</reference>
<dbReference type="EMBL" id="CM000884">
    <property type="protein sequence ID" value="KQJ81747.2"/>
    <property type="molecule type" value="Genomic_DNA"/>
</dbReference>
<dbReference type="Gramene" id="KQJ81747">
    <property type="protein sequence ID" value="KQJ81747"/>
    <property type="gene ID" value="BRADI_5g02834v3"/>
</dbReference>
<dbReference type="InParanoid" id="A0A0Q3H147"/>
<proteinExistence type="predicted"/>
<evidence type="ECO:0000313" key="3">
    <source>
        <dbReference type="Proteomes" id="UP000008810"/>
    </source>
</evidence>
<evidence type="ECO:0000313" key="2">
    <source>
        <dbReference type="EnsemblPlants" id="KQJ81747"/>
    </source>
</evidence>
<protein>
    <submittedName>
        <fullName evidence="1 2">Uncharacterized protein</fullName>
    </submittedName>
</protein>
<evidence type="ECO:0000313" key="1">
    <source>
        <dbReference type="EMBL" id="KQJ81747.2"/>
    </source>
</evidence>
<dbReference type="Proteomes" id="UP000008810">
    <property type="component" value="Chromosome 5"/>
</dbReference>
<sequence>MVRIFREKKKKLNSLVACSPPSGLFVRGFGSGRRRGASHLPAGVIGGCPWRRGPHLASAAADLWVAAVSGNAAGGGCVRRCGWHRQVSLANGGWLCPWNCWFCGSHLVLVPNLVNLNCMGVLLRPQR</sequence>